<feature type="region of interest" description="Disordered" evidence="1">
    <location>
        <begin position="100"/>
        <end position="119"/>
    </location>
</feature>
<evidence type="ECO:0000313" key="2">
    <source>
        <dbReference type="EMBL" id="GFH47164.1"/>
    </source>
</evidence>
<gene>
    <name evidence="2" type="ORF">CTEN210_03639</name>
</gene>
<dbReference type="EMBL" id="BLLK01000022">
    <property type="protein sequence ID" value="GFH47164.1"/>
    <property type="molecule type" value="Genomic_DNA"/>
</dbReference>
<organism evidence="2 3">
    <name type="scientific">Chaetoceros tenuissimus</name>
    <dbReference type="NCBI Taxonomy" id="426638"/>
    <lineage>
        <taxon>Eukaryota</taxon>
        <taxon>Sar</taxon>
        <taxon>Stramenopiles</taxon>
        <taxon>Ochrophyta</taxon>
        <taxon>Bacillariophyta</taxon>
        <taxon>Coscinodiscophyceae</taxon>
        <taxon>Chaetocerotophycidae</taxon>
        <taxon>Chaetocerotales</taxon>
        <taxon>Chaetocerotaceae</taxon>
        <taxon>Chaetoceros</taxon>
    </lineage>
</organism>
<proteinExistence type="predicted"/>
<protein>
    <submittedName>
        <fullName evidence="2">Uncharacterized protein</fullName>
    </submittedName>
</protein>
<keyword evidence="3" id="KW-1185">Reference proteome</keyword>
<dbReference type="AlphaFoldDB" id="A0AAD3H266"/>
<accession>A0AAD3H266</accession>
<dbReference type="Proteomes" id="UP001054902">
    <property type="component" value="Unassembled WGS sequence"/>
</dbReference>
<feature type="compositionally biased region" description="Acidic residues" evidence="1">
    <location>
        <begin position="109"/>
        <end position="119"/>
    </location>
</feature>
<name>A0AAD3H266_9STRA</name>
<sequence>MPESDLTLVESLKNCGFTGDEAAVQAESLLRNRNGLLFETSTGSHCDETDSNDSYDSMDGLNLAAMIVRQNSAALNCGLSDHEVAVEAESLVRNRNVRLFDSGGRSDSSEDLNETDSEDSYDVLDHIDLGAMIARQNSAQLNRQDGLQQDCEKDETLEVHRHFIEKKLKDTNNEWRGPADWDADMHANFEKEDRISGDKAYEIAIELGMNSS</sequence>
<comment type="caution">
    <text evidence="2">The sequence shown here is derived from an EMBL/GenBank/DDBJ whole genome shotgun (WGS) entry which is preliminary data.</text>
</comment>
<evidence type="ECO:0000313" key="3">
    <source>
        <dbReference type="Proteomes" id="UP001054902"/>
    </source>
</evidence>
<evidence type="ECO:0000256" key="1">
    <source>
        <dbReference type="SAM" id="MobiDB-lite"/>
    </source>
</evidence>
<reference evidence="2 3" key="1">
    <citation type="journal article" date="2021" name="Sci. Rep.">
        <title>The genome of the diatom Chaetoceros tenuissimus carries an ancient integrated fragment of an extant virus.</title>
        <authorList>
            <person name="Hongo Y."/>
            <person name="Kimura K."/>
            <person name="Takaki Y."/>
            <person name="Yoshida Y."/>
            <person name="Baba S."/>
            <person name="Kobayashi G."/>
            <person name="Nagasaki K."/>
            <person name="Hano T."/>
            <person name="Tomaru Y."/>
        </authorList>
    </citation>
    <scope>NUCLEOTIDE SEQUENCE [LARGE SCALE GENOMIC DNA]</scope>
    <source>
        <strain evidence="2 3">NIES-3715</strain>
    </source>
</reference>